<keyword evidence="5 7" id="KW-0472">Membrane</keyword>
<feature type="transmembrane region" description="Helical" evidence="7">
    <location>
        <begin position="373"/>
        <end position="396"/>
    </location>
</feature>
<dbReference type="InterPro" id="IPR005829">
    <property type="entry name" value="Sugar_transporter_CS"/>
</dbReference>
<dbReference type="InterPro" id="IPR020846">
    <property type="entry name" value="MFS_dom"/>
</dbReference>
<evidence type="ECO:0000259" key="8">
    <source>
        <dbReference type="PROSITE" id="PS50850"/>
    </source>
</evidence>
<feature type="transmembrane region" description="Helical" evidence="7">
    <location>
        <begin position="128"/>
        <end position="153"/>
    </location>
</feature>
<feature type="transmembrane region" description="Helical" evidence="7">
    <location>
        <begin position="195"/>
        <end position="213"/>
    </location>
</feature>
<dbReference type="CDD" id="cd17316">
    <property type="entry name" value="MFS_SV2_like"/>
    <property type="match status" value="1"/>
</dbReference>
<evidence type="ECO:0000256" key="4">
    <source>
        <dbReference type="ARBA" id="ARBA00022989"/>
    </source>
</evidence>
<feature type="transmembrane region" description="Helical" evidence="7">
    <location>
        <begin position="461"/>
        <end position="482"/>
    </location>
</feature>
<reference evidence="9" key="1">
    <citation type="journal article" date="2014" name="Int. J. Syst. Evol. Microbiol.">
        <title>Complete genome sequence of Corynebacterium casei LMG S-19264T (=DSM 44701T), isolated from a smear-ripened cheese.</title>
        <authorList>
            <consortium name="US DOE Joint Genome Institute (JGI-PGF)"/>
            <person name="Walter F."/>
            <person name="Albersmeier A."/>
            <person name="Kalinowski J."/>
            <person name="Ruckert C."/>
        </authorList>
    </citation>
    <scope>NUCLEOTIDE SEQUENCE</scope>
    <source>
        <strain evidence="9">JCM 5069</strain>
    </source>
</reference>
<dbReference type="Pfam" id="PF00083">
    <property type="entry name" value="Sugar_tr"/>
    <property type="match status" value="1"/>
</dbReference>
<feature type="compositionally biased region" description="Basic residues" evidence="6">
    <location>
        <begin position="75"/>
        <end position="85"/>
    </location>
</feature>
<feature type="transmembrane region" description="Helical" evidence="7">
    <location>
        <begin position="436"/>
        <end position="455"/>
    </location>
</feature>
<dbReference type="PANTHER" id="PTHR23511">
    <property type="entry name" value="SYNAPTIC VESICLE GLYCOPROTEIN 2"/>
    <property type="match status" value="1"/>
</dbReference>
<sequence length="568" mass="60145">MAADDAPGAGRYEGRVPRPRPPRGVPAEHRGAGSALPGRPRTEYRALHRRTNSRARDGTLLGHGAHRFVPPPGHRPWRCRAHAPSRKAPVSTASDASGASAASASTASSSSVAARLDRLPVSRWHRRLIVIVGLGAFFDLYEVFLGGVLGAVLTDAWSLSGTQKSMVIAAAFLGMFVGANVLSVAADRLGRRRMFLVNLGLYSLFSLGAAFAPDLGVLLALRFLAGLGLGAELVLVDTYLAEFLPRRVRGRYISWAYTVGFVGVPIAALLGARLAASRELLGLAGWRWLLVFGAIGAFLIWAARGRLPESPRWLASQGRGDEAAAVVDRIEERVRAGSAAGLPPVPAAEPAPPVRRSVPLGEMFRAPYRRRTVMLWIFQVLQTVAYYGFGSLAPVVLVSKGYEVTESLTYAALSFLGYPIGSALAVPLIDRIERKLLIIVSAAGIGVFGIVFAAARVPWLIVAAGFLLTVCSNVFSNAFHTYQTEVFPTGMRSSAVGIAYSLSRLTSALLPFAAVRVLDSAGPTAVFTGSAALIVLLCLDIGLLGPRSTGRGLEAVAERPAQPSGNAG</sequence>
<dbReference type="Gene3D" id="1.20.1250.20">
    <property type="entry name" value="MFS general substrate transporter like domains"/>
    <property type="match status" value="1"/>
</dbReference>
<evidence type="ECO:0000256" key="3">
    <source>
        <dbReference type="ARBA" id="ARBA00022692"/>
    </source>
</evidence>
<accession>A0A919L2E2</accession>
<protein>
    <submittedName>
        <fullName evidence="9">MFS transporter</fullName>
    </submittedName>
</protein>
<dbReference type="GO" id="GO:0005886">
    <property type="term" value="C:plasma membrane"/>
    <property type="evidence" value="ECO:0007669"/>
    <property type="project" value="UniProtKB-SubCell"/>
</dbReference>
<dbReference type="InterPro" id="IPR005828">
    <property type="entry name" value="MFS_sugar_transport-like"/>
</dbReference>
<feature type="region of interest" description="Disordered" evidence="6">
    <location>
        <begin position="1"/>
        <end position="104"/>
    </location>
</feature>
<dbReference type="SUPFAM" id="SSF103473">
    <property type="entry name" value="MFS general substrate transporter"/>
    <property type="match status" value="1"/>
</dbReference>
<comment type="caution">
    <text evidence="9">The sequence shown here is derived from an EMBL/GenBank/DDBJ whole genome shotgun (WGS) entry which is preliminary data.</text>
</comment>
<gene>
    <name evidence="9" type="primary">ydjE</name>
    <name evidence="9" type="ORF">GCM10018793_42060</name>
</gene>
<keyword evidence="10" id="KW-1185">Reference proteome</keyword>
<evidence type="ECO:0000256" key="6">
    <source>
        <dbReference type="SAM" id="MobiDB-lite"/>
    </source>
</evidence>
<feature type="transmembrane region" description="Helical" evidence="7">
    <location>
        <begin position="408"/>
        <end position="429"/>
    </location>
</feature>
<feature type="domain" description="Major facilitator superfamily (MFS) profile" evidence="8">
    <location>
        <begin position="128"/>
        <end position="549"/>
    </location>
</feature>
<comment type="subcellular location">
    <subcellularLocation>
        <location evidence="1">Cell membrane</location>
        <topology evidence="1">Multi-pass membrane protein</topology>
    </subcellularLocation>
</comment>
<name>A0A919L2E2_9ACTN</name>
<dbReference type="AlphaFoldDB" id="A0A919L2E2"/>
<evidence type="ECO:0000256" key="7">
    <source>
        <dbReference type="SAM" id="Phobius"/>
    </source>
</evidence>
<evidence type="ECO:0000256" key="2">
    <source>
        <dbReference type="ARBA" id="ARBA00022448"/>
    </source>
</evidence>
<dbReference type="EMBL" id="BNCD01000012">
    <property type="protein sequence ID" value="GHH82375.1"/>
    <property type="molecule type" value="Genomic_DNA"/>
</dbReference>
<feature type="transmembrane region" description="Helical" evidence="7">
    <location>
        <begin position="524"/>
        <end position="544"/>
    </location>
</feature>
<dbReference type="PANTHER" id="PTHR23511:SF34">
    <property type="entry name" value="SYNAPTIC VESICLE GLYCOPROTEIN 2"/>
    <property type="match status" value="1"/>
</dbReference>
<dbReference type="InterPro" id="IPR036259">
    <property type="entry name" value="MFS_trans_sf"/>
</dbReference>
<organism evidence="9 10">
    <name type="scientific">Streptomyces sulfonofaciens</name>
    <dbReference type="NCBI Taxonomy" id="68272"/>
    <lineage>
        <taxon>Bacteria</taxon>
        <taxon>Bacillati</taxon>
        <taxon>Actinomycetota</taxon>
        <taxon>Actinomycetes</taxon>
        <taxon>Kitasatosporales</taxon>
        <taxon>Streptomycetaceae</taxon>
        <taxon>Streptomyces</taxon>
    </lineage>
</organism>
<dbReference type="PROSITE" id="PS50850">
    <property type="entry name" value="MFS"/>
    <property type="match status" value="1"/>
</dbReference>
<proteinExistence type="predicted"/>
<feature type="transmembrane region" description="Helical" evidence="7">
    <location>
        <begin position="494"/>
        <end position="518"/>
    </location>
</feature>
<feature type="transmembrane region" description="Helical" evidence="7">
    <location>
        <begin position="284"/>
        <end position="303"/>
    </location>
</feature>
<evidence type="ECO:0000256" key="5">
    <source>
        <dbReference type="ARBA" id="ARBA00023136"/>
    </source>
</evidence>
<evidence type="ECO:0000256" key="1">
    <source>
        <dbReference type="ARBA" id="ARBA00004651"/>
    </source>
</evidence>
<dbReference type="PROSITE" id="PS00217">
    <property type="entry name" value="SUGAR_TRANSPORT_2"/>
    <property type="match status" value="1"/>
</dbReference>
<keyword evidence="3 7" id="KW-0812">Transmembrane</keyword>
<dbReference type="Proteomes" id="UP000603708">
    <property type="component" value="Unassembled WGS sequence"/>
</dbReference>
<feature type="transmembrane region" description="Helical" evidence="7">
    <location>
        <begin position="165"/>
        <end position="183"/>
    </location>
</feature>
<keyword evidence="2" id="KW-0813">Transport</keyword>
<evidence type="ECO:0000313" key="10">
    <source>
        <dbReference type="Proteomes" id="UP000603708"/>
    </source>
</evidence>
<keyword evidence="4 7" id="KW-1133">Transmembrane helix</keyword>
<feature type="transmembrane region" description="Helical" evidence="7">
    <location>
        <begin position="252"/>
        <end position="272"/>
    </location>
</feature>
<feature type="compositionally biased region" description="Low complexity" evidence="6">
    <location>
        <begin position="90"/>
        <end position="104"/>
    </location>
</feature>
<feature type="transmembrane region" description="Helical" evidence="7">
    <location>
        <begin position="219"/>
        <end position="240"/>
    </location>
</feature>
<evidence type="ECO:0000313" key="9">
    <source>
        <dbReference type="EMBL" id="GHH82375.1"/>
    </source>
</evidence>
<dbReference type="GO" id="GO:0022857">
    <property type="term" value="F:transmembrane transporter activity"/>
    <property type="evidence" value="ECO:0007669"/>
    <property type="project" value="InterPro"/>
</dbReference>
<reference evidence="9" key="2">
    <citation type="submission" date="2020-09" db="EMBL/GenBank/DDBJ databases">
        <authorList>
            <person name="Sun Q."/>
            <person name="Ohkuma M."/>
        </authorList>
    </citation>
    <scope>NUCLEOTIDE SEQUENCE</scope>
    <source>
        <strain evidence="9">JCM 5069</strain>
    </source>
</reference>